<comment type="similarity">
    <text evidence="2 4">Belongs to the terpene synthase family.</text>
</comment>
<dbReference type="InterPro" id="IPR008949">
    <property type="entry name" value="Isoprenoid_synthase_dom_sf"/>
</dbReference>
<dbReference type="PANTHER" id="PTHR35201:SF4">
    <property type="entry name" value="BETA-PINACENE SYNTHASE-RELATED"/>
    <property type="match status" value="1"/>
</dbReference>
<dbReference type="Pfam" id="PF19086">
    <property type="entry name" value="Terpene_syn_C_2"/>
    <property type="match status" value="1"/>
</dbReference>
<evidence type="ECO:0000256" key="2">
    <source>
        <dbReference type="ARBA" id="ARBA00006333"/>
    </source>
</evidence>
<accession>A0A9W8UGZ8</accession>
<evidence type="ECO:0000256" key="4">
    <source>
        <dbReference type="RuleBase" id="RU366034"/>
    </source>
</evidence>
<evidence type="ECO:0000256" key="1">
    <source>
        <dbReference type="ARBA" id="ARBA00001946"/>
    </source>
</evidence>
<dbReference type="Gene3D" id="1.10.600.10">
    <property type="entry name" value="Farnesyl Diphosphate Synthase"/>
    <property type="match status" value="1"/>
</dbReference>
<dbReference type="PANTHER" id="PTHR35201">
    <property type="entry name" value="TERPENE SYNTHASE"/>
    <property type="match status" value="1"/>
</dbReference>
<name>A0A9W8UGZ8_AKAMU</name>
<dbReference type="GO" id="GO:0008299">
    <property type="term" value="P:isoprenoid biosynthetic process"/>
    <property type="evidence" value="ECO:0007669"/>
    <property type="project" value="UniProtKB-ARBA"/>
</dbReference>
<keyword evidence="4" id="KW-0479">Metal-binding</keyword>
<evidence type="ECO:0000313" key="5">
    <source>
        <dbReference type="EMBL" id="KAJ4144928.1"/>
    </source>
</evidence>
<sequence>MAPSLTSVVEQPYFTHASHVKSSLHTAQDPAAARYVANGWADLPISGWSSSIHPLEPEITRDVDSYFLQHWPFKTEKDRKKFVLAGFTRVTCLYFPLAEDDRIALASKLLTILFLIDGMFTSPYNLLEDMSFEDGAAYNSHLMPIARAEVLPDRNIPVEWMWYDLWQDMRAKDSQLADEILEPTFTFMRAQTDKSRLTVKELGHYLTYREKDVGKALLCALMRFSMKLHLSSEEIASVVPVEQNCAKHLSVVNDILSWDKEYIQFHEGHPEGSAICSAVQVLSTETCLPYAACKRVLWILCREWEKEHDALVSKRLSSTANPASKDLKTYMKGLEYQMSGNEYWSLTTLRYNSPN</sequence>
<proteinExistence type="inferred from homology"/>
<dbReference type="SUPFAM" id="SSF48576">
    <property type="entry name" value="Terpenoid synthases"/>
    <property type="match status" value="1"/>
</dbReference>
<dbReference type="GeneID" id="80890954"/>
<dbReference type="RefSeq" id="XP_056048598.1">
    <property type="nucleotide sequence ID" value="XM_056194918.1"/>
</dbReference>
<protein>
    <recommendedName>
        <fullName evidence="4">Terpene synthase</fullName>
        <ecNumber evidence="4">4.2.3.-</ecNumber>
    </recommendedName>
</protein>
<gene>
    <name evidence="5" type="ORF">LMH87_003795</name>
</gene>
<dbReference type="Proteomes" id="UP001144673">
    <property type="component" value="Chromosome 2"/>
</dbReference>
<dbReference type="InterPro" id="IPR034686">
    <property type="entry name" value="Terpene_cyclase-like_2"/>
</dbReference>
<dbReference type="EC" id="4.2.3.-" evidence="4"/>
<dbReference type="KEGG" id="amus:LMH87_003795"/>
<comment type="caution">
    <text evidence="5">The sequence shown here is derived from an EMBL/GenBank/DDBJ whole genome shotgun (WGS) entry which is preliminary data.</text>
</comment>
<dbReference type="GO" id="GO:0046872">
    <property type="term" value="F:metal ion binding"/>
    <property type="evidence" value="ECO:0007669"/>
    <property type="project" value="UniProtKB-KW"/>
</dbReference>
<organism evidence="5 6">
    <name type="scientific">Akanthomyces muscarius</name>
    <name type="common">Entomopathogenic fungus</name>
    <name type="synonym">Lecanicillium muscarium</name>
    <dbReference type="NCBI Taxonomy" id="2231603"/>
    <lineage>
        <taxon>Eukaryota</taxon>
        <taxon>Fungi</taxon>
        <taxon>Dikarya</taxon>
        <taxon>Ascomycota</taxon>
        <taxon>Pezizomycotina</taxon>
        <taxon>Sordariomycetes</taxon>
        <taxon>Hypocreomycetidae</taxon>
        <taxon>Hypocreales</taxon>
        <taxon>Cordycipitaceae</taxon>
        <taxon>Akanthomyces</taxon>
    </lineage>
</organism>
<evidence type="ECO:0000256" key="3">
    <source>
        <dbReference type="ARBA" id="ARBA00022842"/>
    </source>
</evidence>
<dbReference type="GO" id="GO:0010333">
    <property type="term" value="F:terpene synthase activity"/>
    <property type="evidence" value="ECO:0007669"/>
    <property type="project" value="InterPro"/>
</dbReference>
<keyword evidence="3 4" id="KW-0460">Magnesium</keyword>
<keyword evidence="4" id="KW-0456">Lyase</keyword>
<comment type="cofactor">
    <cofactor evidence="1 4">
        <name>Mg(2+)</name>
        <dbReference type="ChEBI" id="CHEBI:18420"/>
    </cofactor>
</comment>
<dbReference type="AlphaFoldDB" id="A0A9W8UGZ8"/>
<dbReference type="EMBL" id="JAJHUN010000011">
    <property type="protein sequence ID" value="KAJ4144928.1"/>
    <property type="molecule type" value="Genomic_DNA"/>
</dbReference>
<keyword evidence="6" id="KW-1185">Reference proteome</keyword>
<evidence type="ECO:0000313" key="6">
    <source>
        <dbReference type="Proteomes" id="UP001144673"/>
    </source>
</evidence>
<reference evidence="5" key="1">
    <citation type="journal article" date="2023" name="Access Microbiol">
        <title>De-novo genome assembly for Akanthomyces muscarius, a biocontrol agent of insect agricultural pests.</title>
        <authorList>
            <person name="Erdos Z."/>
            <person name="Studholme D.J."/>
            <person name="Raymond B."/>
            <person name="Sharma M."/>
        </authorList>
    </citation>
    <scope>NUCLEOTIDE SEQUENCE</scope>
    <source>
        <strain evidence="5">Ve6</strain>
    </source>
</reference>